<dbReference type="InterPro" id="IPR008972">
    <property type="entry name" value="Cupredoxin"/>
</dbReference>
<keyword evidence="4" id="KW-0812">Transmembrane</keyword>
<dbReference type="CDD" id="cd13913">
    <property type="entry name" value="ba3_CcO_II_C"/>
    <property type="match status" value="1"/>
</dbReference>
<reference evidence="6" key="1">
    <citation type="submission" date="2020-11" db="EMBL/GenBank/DDBJ databases">
        <title>Carbohydrate-dependent, anaerobic sulfur respiration: A novel catabolism in halophilic archaea.</title>
        <authorList>
            <person name="Sorokin D.Y."/>
            <person name="Messina E."/>
            <person name="Smedile F."/>
            <person name="La Cono V."/>
            <person name="Hallsworth J.E."/>
            <person name="Yakimov M.M."/>
        </authorList>
    </citation>
    <scope>NUCLEOTIDE SEQUENCE</scope>
    <source>
        <strain evidence="6">AArc-S</strain>
    </source>
</reference>
<keyword evidence="3" id="KW-0186">Copper</keyword>
<keyword evidence="4" id="KW-1133">Transmembrane helix</keyword>
<evidence type="ECO:0000256" key="3">
    <source>
        <dbReference type="ARBA" id="ARBA00023008"/>
    </source>
</evidence>
<dbReference type="InterPro" id="IPR051403">
    <property type="entry name" value="NosZ/Cyto_c_oxidase_sub2"/>
</dbReference>
<organism evidence="6 7">
    <name type="scientific">Natranaeroarchaeum sulfidigenes</name>
    <dbReference type="NCBI Taxonomy" id="2784880"/>
    <lineage>
        <taxon>Archaea</taxon>
        <taxon>Methanobacteriati</taxon>
        <taxon>Methanobacteriota</taxon>
        <taxon>Stenosarchaea group</taxon>
        <taxon>Halobacteria</taxon>
        <taxon>Halobacteriales</taxon>
        <taxon>Natronoarchaeaceae</taxon>
        <taxon>Natranaeroarchaeum</taxon>
    </lineage>
</organism>
<evidence type="ECO:0000259" key="5">
    <source>
        <dbReference type="PROSITE" id="PS50857"/>
    </source>
</evidence>
<dbReference type="PROSITE" id="PS50857">
    <property type="entry name" value="COX2_CUA"/>
    <property type="match status" value="1"/>
</dbReference>
<dbReference type="Gene3D" id="2.60.40.420">
    <property type="entry name" value="Cupredoxins - blue copper proteins"/>
    <property type="match status" value="1"/>
</dbReference>
<sequence length="166" mass="18196">MNIHSYEKLWLVASMVLIVGFIATVTYGAVGLGIAMIDDSESSIDPDGLDEDERFADPRVAEMDDGTYEAYVVAEQYRFNPDPLEVPANSTVTFHVTSPDVIHGYEIVGTNVNTMVIPGEVATMTVEFEEPGEYGVVCNEYCGAGHHGMEGEVHVVPEDEFEVDEE</sequence>
<proteinExistence type="predicted"/>
<comment type="subcellular location">
    <subcellularLocation>
        <location evidence="1">Cell envelope</location>
    </subcellularLocation>
</comment>
<dbReference type="InterPro" id="IPR034214">
    <property type="entry name" value="Ba3_CcO_II_C"/>
</dbReference>
<dbReference type="GO" id="GO:0016020">
    <property type="term" value="C:membrane"/>
    <property type="evidence" value="ECO:0007669"/>
    <property type="project" value="InterPro"/>
</dbReference>
<feature type="domain" description="Cytochrome oxidase subunit II copper A binding" evidence="5">
    <location>
        <begin position="65"/>
        <end position="166"/>
    </location>
</feature>
<dbReference type="SUPFAM" id="SSF49503">
    <property type="entry name" value="Cupredoxins"/>
    <property type="match status" value="1"/>
</dbReference>
<accession>A0A897MST1</accession>
<dbReference type="InterPro" id="IPR002429">
    <property type="entry name" value="CcO_II-like_C"/>
</dbReference>
<dbReference type="PANTHER" id="PTHR42838">
    <property type="entry name" value="CYTOCHROME C OXIDASE SUBUNIT II"/>
    <property type="match status" value="1"/>
</dbReference>
<dbReference type="KEGG" id="hara:AArcS_0795"/>
<dbReference type="EMBL" id="CP064786">
    <property type="protein sequence ID" value="QSG02019.1"/>
    <property type="molecule type" value="Genomic_DNA"/>
</dbReference>
<dbReference type="PROSITE" id="PS00078">
    <property type="entry name" value="COX2"/>
    <property type="match status" value="1"/>
</dbReference>
<dbReference type="GO" id="GO:0005507">
    <property type="term" value="F:copper ion binding"/>
    <property type="evidence" value="ECO:0007669"/>
    <property type="project" value="InterPro"/>
</dbReference>
<dbReference type="AlphaFoldDB" id="A0A897MST1"/>
<evidence type="ECO:0000313" key="7">
    <source>
        <dbReference type="Proteomes" id="UP000663586"/>
    </source>
</evidence>
<dbReference type="Proteomes" id="UP000663586">
    <property type="component" value="Chromosome"/>
</dbReference>
<evidence type="ECO:0000313" key="6">
    <source>
        <dbReference type="EMBL" id="QSG02019.1"/>
    </source>
</evidence>
<name>A0A897MST1_9EURY</name>
<keyword evidence="7" id="KW-1185">Reference proteome</keyword>
<gene>
    <name evidence="6" type="primary">cyoA2</name>
    <name evidence="6" type="ORF">AArcS_0795</name>
</gene>
<keyword evidence="4" id="KW-0472">Membrane</keyword>
<evidence type="ECO:0000256" key="2">
    <source>
        <dbReference type="ARBA" id="ARBA00022723"/>
    </source>
</evidence>
<dbReference type="Pfam" id="PF00116">
    <property type="entry name" value="COX2"/>
    <property type="match status" value="1"/>
</dbReference>
<protein>
    <submittedName>
        <fullName evidence="6">Heme/copper-type cytochrome/quinol oxidase, subunit 2</fullName>
    </submittedName>
</protein>
<dbReference type="InterPro" id="IPR001505">
    <property type="entry name" value="Copper_CuA"/>
</dbReference>
<evidence type="ECO:0000256" key="4">
    <source>
        <dbReference type="SAM" id="Phobius"/>
    </source>
</evidence>
<feature type="transmembrane region" description="Helical" evidence="4">
    <location>
        <begin position="9"/>
        <end position="37"/>
    </location>
</feature>
<keyword evidence="2" id="KW-0479">Metal-binding</keyword>
<evidence type="ECO:0000256" key="1">
    <source>
        <dbReference type="ARBA" id="ARBA00004196"/>
    </source>
</evidence>
<dbReference type="PANTHER" id="PTHR42838:SF2">
    <property type="entry name" value="NITROUS-OXIDE REDUCTASE"/>
    <property type="match status" value="1"/>
</dbReference>
<dbReference type="GO" id="GO:0004129">
    <property type="term" value="F:cytochrome-c oxidase activity"/>
    <property type="evidence" value="ECO:0007669"/>
    <property type="project" value="InterPro"/>
</dbReference>